<protein>
    <submittedName>
        <fullName evidence="2">Uncharacterized protein</fullName>
    </submittedName>
</protein>
<evidence type="ECO:0000313" key="2">
    <source>
        <dbReference type="EMBL" id="KAK9009118.1"/>
    </source>
</evidence>
<evidence type="ECO:0000313" key="3">
    <source>
        <dbReference type="Proteomes" id="UP001396334"/>
    </source>
</evidence>
<feature type="region of interest" description="Disordered" evidence="1">
    <location>
        <begin position="25"/>
        <end position="52"/>
    </location>
</feature>
<organism evidence="2 3">
    <name type="scientific">Hibiscus sabdariffa</name>
    <name type="common">roselle</name>
    <dbReference type="NCBI Taxonomy" id="183260"/>
    <lineage>
        <taxon>Eukaryota</taxon>
        <taxon>Viridiplantae</taxon>
        <taxon>Streptophyta</taxon>
        <taxon>Embryophyta</taxon>
        <taxon>Tracheophyta</taxon>
        <taxon>Spermatophyta</taxon>
        <taxon>Magnoliopsida</taxon>
        <taxon>eudicotyledons</taxon>
        <taxon>Gunneridae</taxon>
        <taxon>Pentapetalae</taxon>
        <taxon>rosids</taxon>
        <taxon>malvids</taxon>
        <taxon>Malvales</taxon>
        <taxon>Malvaceae</taxon>
        <taxon>Malvoideae</taxon>
        <taxon>Hibiscus</taxon>
    </lineage>
</organism>
<evidence type="ECO:0000256" key="1">
    <source>
        <dbReference type="SAM" id="MobiDB-lite"/>
    </source>
</evidence>
<keyword evidence="3" id="KW-1185">Reference proteome</keyword>
<comment type="caution">
    <text evidence="2">The sequence shown here is derived from an EMBL/GenBank/DDBJ whole genome shotgun (WGS) entry which is preliminary data.</text>
</comment>
<accession>A0ABR2R857</accession>
<sequence length="85" mass="9520">MTLLNVRSNLSKDIIVINSYVMGESSKDGVNSQNEGEHEHLPAEEASSTPGEEITMKSLLEYMVNCRDHVDSQFVDLRKHDSQIA</sequence>
<reference evidence="2 3" key="1">
    <citation type="journal article" date="2024" name="G3 (Bethesda)">
        <title>Genome assembly of Hibiscus sabdariffa L. provides insights into metabolisms of medicinal natural products.</title>
        <authorList>
            <person name="Kim T."/>
        </authorList>
    </citation>
    <scope>NUCLEOTIDE SEQUENCE [LARGE SCALE GENOMIC DNA]</scope>
    <source>
        <strain evidence="2">TK-2024</strain>
        <tissue evidence="2">Old leaves</tissue>
    </source>
</reference>
<gene>
    <name evidence="2" type="ORF">V6N11_080587</name>
</gene>
<name>A0ABR2R857_9ROSI</name>
<dbReference type="Proteomes" id="UP001396334">
    <property type="component" value="Unassembled WGS sequence"/>
</dbReference>
<proteinExistence type="predicted"/>
<dbReference type="EMBL" id="JBBPBN010000025">
    <property type="protein sequence ID" value="KAK9009118.1"/>
    <property type="molecule type" value="Genomic_DNA"/>
</dbReference>